<dbReference type="Gene3D" id="3.40.1280.10">
    <property type="match status" value="1"/>
</dbReference>
<comment type="function">
    <text evidence="6">Could methylate the ribose at the nucleotide 34 wobble position in tRNA.</text>
</comment>
<keyword evidence="2 6" id="KW-0489">Methyltransferase</keyword>
<dbReference type="GO" id="GO:0005737">
    <property type="term" value="C:cytoplasm"/>
    <property type="evidence" value="ECO:0007669"/>
    <property type="project" value="UniProtKB-SubCell"/>
</dbReference>
<dbReference type="Pfam" id="PF00588">
    <property type="entry name" value="SpoU_methylase"/>
    <property type="match status" value="1"/>
</dbReference>
<reference evidence="9 10" key="1">
    <citation type="submission" date="2019-02" db="EMBL/GenBank/DDBJ databases">
        <title>Deep-cultivation of Planctomycetes and their phenomic and genomic characterization uncovers novel biology.</title>
        <authorList>
            <person name="Wiegand S."/>
            <person name="Jogler M."/>
            <person name="Boedeker C."/>
            <person name="Pinto D."/>
            <person name="Vollmers J."/>
            <person name="Rivas-Marin E."/>
            <person name="Kohn T."/>
            <person name="Peeters S.H."/>
            <person name="Heuer A."/>
            <person name="Rast P."/>
            <person name="Oberbeckmann S."/>
            <person name="Bunk B."/>
            <person name="Jeske O."/>
            <person name="Meyerdierks A."/>
            <person name="Storesund J.E."/>
            <person name="Kallscheuer N."/>
            <person name="Luecker S."/>
            <person name="Lage O.M."/>
            <person name="Pohl T."/>
            <person name="Merkel B.J."/>
            <person name="Hornburger P."/>
            <person name="Mueller R.-W."/>
            <person name="Bruemmer F."/>
            <person name="Labrenz M."/>
            <person name="Spormann A.M."/>
            <person name="Op den Camp H."/>
            <person name="Overmann J."/>
            <person name="Amann R."/>
            <person name="Jetten M.S.M."/>
            <person name="Mascher T."/>
            <person name="Medema M.H."/>
            <person name="Devos D.P."/>
            <person name="Kaster A.-K."/>
            <person name="Ovreas L."/>
            <person name="Rohde M."/>
            <person name="Galperin M.Y."/>
            <person name="Jogler C."/>
        </authorList>
    </citation>
    <scope>NUCLEOTIDE SEQUENCE [LARGE SCALE GENOMIC DNA]</scope>
    <source>
        <strain evidence="9 10">Pan181</strain>
    </source>
</reference>
<dbReference type="CDD" id="cd18094">
    <property type="entry name" value="SpoU-like_TrmL"/>
    <property type="match status" value="1"/>
</dbReference>
<feature type="binding site" evidence="6 7">
    <location>
        <position position="108"/>
    </location>
    <ligand>
        <name>S-adenosyl-L-methionine</name>
        <dbReference type="ChEBI" id="CHEBI:59789"/>
    </ligand>
</feature>
<feature type="domain" description="tRNA/rRNA methyltransferase SpoU type" evidence="8">
    <location>
        <begin position="10"/>
        <end position="149"/>
    </location>
</feature>
<feature type="binding site" evidence="6 7">
    <location>
        <position position="129"/>
    </location>
    <ligand>
        <name>S-adenosyl-L-methionine</name>
        <dbReference type="ChEBI" id="CHEBI:59789"/>
    </ligand>
</feature>
<dbReference type="KEGG" id="amuc:Pan181_17770"/>
<comment type="subcellular location">
    <subcellularLocation>
        <location evidence="6">Cytoplasm</location>
    </subcellularLocation>
</comment>
<evidence type="ECO:0000256" key="4">
    <source>
        <dbReference type="ARBA" id="ARBA00022691"/>
    </source>
</evidence>
<sequence length="167" mass="19131">MESEPYKPLLHIVLYQPEIPHNTGSVGRTCVAVGAKLWLVRPLGFQVDNYHLRRAGLDYWQHLNWQVVDDWQQLISHLPVERFWYFTKFAQHRLGTAEFEPGDVLVFGRESQGLPEDIRNLAPERGLRIGCRPEVRSLNLSNSVAVACYEALGQWRRAGGLGLELPE</sequence>
<dbReference type="EMBL" id="CP036278">
    <property type="protein sequence ID" value="QDU55585.1"/>
    <property type="molecule type" value="Genomic_DNA"/>
</dbReference>
<protein>
    <recommendedName>
        <fullName evidence="6">Putative tRNA (cytidine(34)-2'-O)-methyltransferase</fullName>
        <ecNumber evidence="6">2.1.1.207</ecNumber>
    </recommendedName>
    <alternativeName>
        <fullName evidence="6">tRNA (cytidine/uridine-2'-O-)-methyltransferase</fullName>
    </alternativeName>
</protein>
<dbReference type="PANTHER" id="PTHR42971">
    <property type="entry name" value="TRNA (CYTIDINE(34)-2'-O)-METHYLTRANSFERASE"/>
    <property type="match status" value="1"/>
</dbReference>
<dbReference type="Proteomes" id="UP000315750">
    <property type="component" value="Chromosome"/>
</dbReference>
<evidence type="ECO:0000256" key="3">
    <source>
        <dbReference type="ARBA" id="ARBA00022679"/>
    </source>
</evidence>
<dbReference type="InterPro" id="IPR029026">
    <property type="entry name" value="tRNA_m1G_MTases_N"/>
</dbReference>
<evidence type="ECO:0000259" key="8">
    <source>
        <dbReference type="Pfam" id="PF00588"/>
    </source>
</evidence>
<dbReference type="GO" id="GO:0141098">
    <property type="term" value="F:tRNA (cytidine(34)-2'-O)-methyltransferase activity"/>
    <property type="evidence" value="ECO:0007669"/>
    <property type="project" value="RHEA"/>
</dbReference>
<evidence type="ECO:0000313" key="10">
    <source>
        <dbReference type="Proteomes" id="UP000315750"/>
    </source>
</evidence>
<evidence type="ECO:0000256" key="6">
    <source>
        <dbReference type="HAMAP-Rule" id="MF_01885"/>
    </source>
</evidence>
<accession>A0A518ALH5</accession>
<evidence type="ECO:0000313" key="9">
    <source>
        <dbReference type="EMBL" id="QDU55585.1"/>
    </source>
</evidence>
<dbReference type="HAMAP" id="MF_01885">
    <property type="entry name" value="tRNA_methyltr_TrmL"/>
    <property type="match status" value="1"/>
</dbReference>
<dbReference type="SUPFAM" id="SSF75217">
    <property type="entry name" value="alpha/beta knot"/>
    <property type="match status" value="1"/>
</dbReference>
<dbReference type="PANTHER" id="PTHR42971:SF1">
    <property type="entry name" value="TRNA (CYTIDINE(34)-2'-O)-METHYLTRANSFERASE"/>
    <property type="match status" value="1"/>
</dbReference>
<dbReference type="GO" id="GO:0003723">
    <property type="term" value="F:RNA binding"/>
    <property type="evidence" value="ECO:0007669"/>
    <property type="project" value="InterPro"/>
</dbReference>
<dbReference type="PIRSF" id="PIRSF029256">
    <property type="entry name" value="SpoU_TrmH_prd"/>
    <property type="match status" value="1"/>
</dbReference>
<dbReference type="InterPro" id="IPR029028">
    <property type="entry name" value="Alpha/beta_knot_MTases"/>
</dbReference>
<dbReference type="InterPro" id="IPR001537">
    <property type="entry name" value="SpoU_MeTrfase"/>
</dbReference>
<comment type="catalytic activity">
    <reaction evidence="6">
        <text>5-carboxymethylaminomethyluridine(34) in tRNA(Leu) + S-adenosyl-L-methionine = 5-carboxymethylaminomethyl-2'-O-methyluridine(34) in tRNA(Leu) + S-adenosyl-L-homocysteine + H(+)</text>
        <dbReference type="Rhea" id="RHEA:43088"/>
        <dbReference type="Rhea" id="RHEA-COMP:10333"/>
        <dbReference type="Rhea" id="RHEA-COMP:10334"/>
        <dbReference type="ChEBI" id="CHEBI:15378"/>
        <dbReference type="ChEBI" id="CHEBI:57856"/>
        <dbReference type="ChEBI" id="CHEBI:59789"/>
        <dbReference type="ChEBI" id="CHEBI:74508"/>
        <dbReference type="ChEBI" id="CHEBI:74511"/>
        <dbReference type="EC" id="2.1.1.207"/>
    </reaction>
</comment>
<organism evidence="9 10">
    <name type="scientific">Aeoliella mucimassa</name>
    <dbReference type="NCBI Taxonomy" id="2527972"/>
    <lineage>
        <taxon>Bacteria</taxon>
        <taxon>Pseudomonadati</taxon>
        <taxon>Planctomycetota</taxon>
        <taxon>Planctomycetia</taxon>
        <taxon>Pirellulales</taxon>
        <taxon>Lacipirellulaceae</taxon>
        <taxon>Aeoliella</taxon>
    </lineage>
</organism>
<proteinExistence type="inferred from homology"/>
<feature type="binding site" evidence="6 7">
    <location>
        <position position="137"/>
    </location>
    <ligand>
        <name>S-adenosyl-L-methionine</name>
        <dbReference type="ChEBI" id="CHEBI:59789"/>
    </ligand>
</feature>
<evidence type="ECO:0000256" key="1">
    <source>
        <dbReference type="ARBA" id="ARBA00022490"/>
    </source>
</evidence>
<dbReference type="EC" id="2.1.1.207" evidence="6"/>
<evidence type="ECO:0000256" key="5">
    <source>
        <dbReference type="ARBA" id="ARBA00022694"/>
    </source>
</evidence>
<keyword evidence="1 6" id="KW-0963">Cytoplasm</keyword>
<comment type="similarity">
    <text evidence="6">Belongs to the class IV-like SAM-binding methyltransferase superfamily. RNA methyltransferase TrmH family. TrmL subfamily.</text>
</comment>
<comment type="caution">
    <text evidence="6">Lacks conserved residue(s) required for the propagation of feature annotation.</text>
</comment>
<comment type="catalytic activity">
    <reaction evidence="6">
        <text>cytidine(34) in tRNA + S-adenosyl-L-methionine = 2'-O-methylcytidine(34) in tRNA + S-adenosyl-L-homocysteine + H(+)</text>
        <dbReference type="Rhea" id="RHEA:43084"/>
        <dbReference type="Rhea" id="RHEA-COMP:10331"/>
        <dbReference type="Rhea" id="RHEA-COMP:10332"/>
        <dbReference type="ChEBI" id="CHEBI:15378"/>
        <dbReference type="ChEBI" id="CHEBI:57856"/>
        <dbReference type="ChEBI" id="CHEBI:59789"/>
        <dbReference type="ChEBI" id="CHEBI:74495"/>
        <dbReference type="ChEBI" id="CHEBI:82748"/>
        <dbReference type="EC" id="2.1.1.207"/>
    </reaction>
</comment>
<dbReference type="GO" id="GO:0141102">
    <property type="term" value="F:tRNA (5-carboxymethylaminomethyluridine(34)-2'-O)-methyltransferase activity"/>
    <property type="evidence" value="ECO:0007669"/>
    <property type="project" value="RHEA"/>
</dbReference>
<keyword evidence="10" id="KW-1185">Reference proteome</keyword>
<gene>
    <name evidence="9" type="primary">trmL</name>
    <name evidence="9" type="ORF">Pan181_17770</name>
</gene>
<evidence type="ECO:0000256" key="7">
    <source>
        <dbReference type="PIRSR" id="PIRSR029256-1"/>
    </source>
</evidence>
<dbReference type="GO" id="GO:0002130">
    <property type="term" value="P:wobble position ribose methylation"/>
    <property type="evidence" value="ECO:0007669"/>
    <property type="project" value="TreeGrafter"/>
</dbReference>
<keyword evidence="5 6" id="KW-0819">tRNA processing</keyword>
<dbReference type="AlphaFoldDB" id="A0A518ALH5"/>
<name>A0A518ALH5_9BACT</name>
<evidence type="ECO:0000256" key="2">
    <source>
        <dbReference type="ARBA" id="ARBA00022603"/>
    </source>
</evidence>
<keyword evidence="3 6" id="KW-0808">Transferase</keyword>
<dbReference type="InterPro" id="IPR016914">
    <property type="entry name" value="TrmL"/>
</dbReference>
<keyword evidence="4 6" id="KW-0949">S-adenosyl-L-methionine</keyword>